<evidence type="ECO:0000256" key="1">
    <source>
        <dbReference type="RuleBase" id="RU000363"/>
    </source>
</evidence>
<dbReference type="Proteomes" id="UP000076078">
    <property type="component" value="Unassembled WGS sequence"/>
</dbReference>
<evidence type="ECO:0000313" key="2">
    <source>
        <dbReference type="EMBL" id="KYQ88210.1"/>
    </source>
</evidence>
<name>A0A151Z2M8_TIELA</name>
<accession>A0A151Z2M8</accession>
<dbReference type="FunCoup" id="A0A151Z2M8">
    <property type="interactions" value="4"/>
</dbReference>
<dbReference type="InterPro" id="IPR036291">
    <property type="entry name" value="NAD(P)-bd_dom_sf"/>
</dbReference>
<dbReference type="OMA" id="GREWPLW"/>
<reference evidence="2 3" key="1">
    <citation type="submission" date="2015-12" db="EMBL/GenBank/DDBJ databases">
        <title>Dictyostelia acquired genes for synthesis and detection of signals that induce cell-type specialization by lateral gene transfer from prokaryotes.</title>
        <authorList>
            <person name="Gloeckner G."/>
            <person name="Schaap P."/>
        </authorList>
    </citation>
    <scope>NUCLEOTIDE SEQUENCE [LARGE SCALE GENOMIC DNA]</scope>
    <source>
        <strain evidence="2 3">TK</strain>
    </source>
</reference>
<dbReference type="InterPro" id="IPR002347">
    <property type="entry name" value="SDR_fam"/>
</dbReference>
<dbReference type="OrthoDB" id="13950at2759"/>
<protein>
    <submittedName>
        <fullName evidence="2">Short-chain dehydrogenase/reductase (SDR) family protein</fullName>
    </submittedName>
</protein>
<dbReference type="CDD" id="cd05374">
    <property type="entry name" value="17beta-HSD-like_SDR_c"/>
    <property type="match status" value="1"/>
</dbReference>
<dbReference type="InParanoid" id="A0A151Z2M8"/>
<comment type="similarity">
    <text evidence="1">Belongs to the short-chain dehydrogenases/reductases (SDR) family.</text>
</comment>
<dbReference type="SUPFAM" id="SSF51735">
    <property type="entry name" value="NAD(P)-binding Rossmann-fold domains"/>
    <property type="match status" value="1"/>
</dbReference>
<dbReference type="PRINTS" id="PR00080">
    <property type="entry name" value="SDRFAMILY"/>
</dbReference>
<dbReference type="STRING" id="361077.A0A151Z2M8"/>
<dbReference type="Pfam" id="PF00106">
    <property type="entry name" value="adh_short"/>
    <property type="match status" value="1"/>
</dbReference>
<comment type="caution">
    <text evidence="2">The sequence shown here is derived from an EMBL/GenBank/DDBJ whole genome shotgun (WGS) entry which is preliminary data.</text>
</comment>
<gene>
    <name evidence="2" type="ORF">DLAC_10896</name>
</gene>
<dbReference type="EMBL" id="LODT01000051">
    <property type="protein sequence ID" value="KYQ88210.1"/>
    <property type="molecule type" value="Genomic_DNA"/>
</dbReference>
<keyword evidence="3" id="KW-1185">Reference proteome</keyword>
<dbReference type="AlphaFoldDB" id="A0A151Z2M8"/>
<dbReference type="Gene3D" id="3.40.50.720">
    <property type="entry name" value="NAD(P)-binding Rossmann-like Domain"/>
    <property type="match status" value="1"/>
</dbReference>
<dbReference type="PANTHER" id="PTHR43976">
    <property type="entry name" value="SHORT CHAIN DEHYDROGENASE"/>
    <property type="match status" value="1"/>
</dbReference>
<dbReference type="PRINTS" id="PR00081">
    <property type="entry name" value="GDHRDH"/>
</dbReference>
<evidence type="ECO:0000313" key="3">
    <source>
        <dbReference type="Proteomes" id="UP000076078"/>
    </source>
</evidence>
<proteinExistence type="inferred from homology"/>
<dbReference type="PANTHER" id="PTHR43976:SF5">
    <property type="entry name" value="GLUCOSE_RIBITOL DEHYDROGENASE FAMILY PROTEIN-RELATED"/>
    <property type="match status" value="1"/>
</dbReference>
<dbReference type="InterPro" id="IPR051911">
    <property type="entry name" value="SDR_oxidoreductase"/>
</dbReference>
<organism evidence="2 3">
    <name type="scientific">Tieghemostelium lacteum</name>
    <name type="common">Slime mold</name>
    <name type="synonym">Dictyostelium lacteum</name>
    <dbReference type="NCBI Taxonomy" id="361077"/>
    <lineage>
        <taxon>Eukaryota</taxon>
        <taxon>Amoebozoa</taxon>
        <taxon>Evosea</taxon>
        <taxon>Eumycetozoa</taxon>
        <taxon>Dictyostelia</taxon>
        <taxon>Dictyosteliales</taxon>
        <taxon>Raperosteliaceae</taxon>
        <taxon>Tieghemostelium</taxon>
    </lineage>
</organism>
<sequence length="285" mass="31234">MSTTSTTNNKQVWLITGASTGIGLSIVQKVLESGNLVVGLTRSPDELTKSIDSNKLVNLFAFKTDITSEASVKEAIELSIQKFGRIDIVVNNAGYGYLGALEESSIDDFKQIFEVNFFAVLNIVKYVSPYLRNQKSGLIFNISSMVGSVALFPSLASYTSSKFALNGLTNSLDIDLKPFGVRCIVISPGGFKSKFISSNLKVVKNPIPEYKTSDCIAMFNQYEGHQPGDPDKAALALIELSKKDWTALPSNIFLGTDAYKTMKNNIEKLTKELEDYKSLTFSTDI</sequence>